<dbReference type="Pfam" id="PF16124">
    <property type="entry name" value="RecQ_Zn_bind"/>
    <property type="match status" value="1"/>
</dbReference>
<dbReference type="InterPro" id="IPR044876">
    <property type="entry name" value="HRDC_dom_sf"/>
</dbReference>
<dbReference type="GO" id="GO:0005737">
    <property type="term" value="C:cytoplasm"/>
    <property type="evidence" value="ECO:0007669"/>
    <property type="project" value="TreeGrafter"/>
</dbReference>
<evidence type="ECO:0000256" key="4">
    <source>
        <dbReference type="ARBA" id="ARBA00022801"/>
    </source>
</evidence>
<dbReference type="InterPro" id="IPR036388">
    <property type="entry name" value="WH-like_DNA-bd_sf"/>
</dbReference>
<keyword evidence="4" id="KW-0378">Hydrolase</keyword>
<proteinExistence type="inferred from homology"/>
<dbReference type="InterPro" id="IPR014001">
    <property type="entry name" value="Helicase_ATP-bd"/>
</dbReference>
<dbReference type="InterPro" id="IPR022758">
    <property type="entry name" value="Helicase_Sgs1"/>
</dbReference>
<keyword evidence="8" id="KW-0413">Isomerase</keyword>
<feature type="domain" description="Helicase ATP-binding" evidence="13">
    <location>
        <begin position="481"/>
        <end position="658"/>
    </location>
</feature>
<dbReference type="PROSITE" id="PS51192">
    <property type="entry name" value="HELICASE_ATP_BIND_1"/>
    <property type="match status" value="1"/>
</dbReference>
<dbReference type="Pfam" id="PF00271">
    <property type="entry name" value="Helicase_C"/>
    <property type="match status" value="1"/>
</dbReference>
<evidence type="ECO:0000256" key="10">
    <source>
        <dbReference type="ARBA" id="ARBA00034617"/>
    </source>
</evidence>
<dbReference type="GO" id="GO:0005524">
    <property type="term" value="F:ATP binding"/>
    <property type="evidence" value="ECO:0007669"/>
    <property type="project" value="UniProtKB-KW"/>
</dbReference>
<dbReference type="SUPFAM" id="SSF52540">
    <property type="entry name" value="P-loop containing nucleoside triphosphate hydrolases"/>
    <property type="match status" value="2"/>
</dbReference>
<evidence type="ECO:0000259" key="14">
    <source>
        <dbReference type="PROSITE" id="PS51194"/>
    </source>
</evidence>
<dbReference type="Gene3D" id="1.10.10.10">
    <property type="entry name" value="Winged helix-like DNA-binding domain superfamily/Winged helix DNA-binding domain"/>
    <property type="match status" value="1"/>
</dbReference>
<dbReference type="InterPro" id="IPR001650">
    <property type="entry name" value="Helicase_C-like"/>
</dbReference>
<accession>A0A0X8HTW3</accession>
<comment type="similarity">
    <text evidence="2">Belongs to the helicase family. RecQ subfamily.</text>
</comment>
<feature type="compositionally biased region" description="Basic residues" evidence="12">
    <location>
        <begin position="1182"/>
        <end position="1208"/>
    </location>
</feature>
<dbReference type="RefSeq" id="XP_017988423.1">
    <property type="nucleotide sequence ID" value="XM_018132934.1"/>
</dbReference>
<protein>
    <recommendedName>
        <fullName evidence="11">DNA 3'-5' helicase</fullName>
        <ecNumber evidence="11">5.6.2.4</ecNumber>
    </recommendedName>
</protein>
<dbReference type="InterPro" id="IPR018982">
    <property type="entry name" value="RQC_domain"/>
</dbReference>
<evidence type="ECO:0000256" key="8">
    <source>
        <dbReference type="ARBA" id="ARBA00023235"/>
    </source>
</evidence>
<evidence type="ECO:0000256" key="12">
    <source>
        <dbReference type="SAM" id="MobiDB-lite"/>
    </source>
</evidence>
<dbReference type="Pfam" id="PF09382">
    <property type="entry name" value="RQC"/>
    <property type="match status" value="1"/>
</dbReference>
<name>A0A0X8HTW3_9SACH</name>
<dbReference type="PROSITE" id="PS51194">
    <property type="entry name" value="HELICASE_CTER"/>
    <property type="match status" value="1"/>
</dbReference>
<dbReference type="GO" id="GO:0006312">
    <property type="term" value="P:mitotic recombination"/>
    <property type="evidence" value="ECO:0007669"/>
    <property type="project" value="UniProtKB-ARBA"/>
</dbReference>
<evidence type="ECO:0000256" key="11">
    <source>
        <dbReference type="ARBA" id="ARBA00034808"/>
    </source>
</evidence>
<organism evidence="15 16">
    <name type="scientific">Eremothecium sinecaudum</name>
    <dbReference type="NCBI Taxonomy" id="45286"/>
    <lineage>
        <taxon>Eukaryota</taxon>
        <taxon>Fungi</taxon>
        <taxon>Dikarya</taxon>
        <taxon>Ascomycota</taxon>
        <taxon>Saccharomycotina</taxon>
        <taxon>Saccharomycetes</taxon>
        <taxon>Saccharomycetales</taxon>
        <taxon>Saccharomycetaceae</taxon>
        <taxon>Eremothecium</taxon>
    </lineage>
</organism>
<dbReference type="GO" id="GO:0043138">
    <property type="term" value="F:3'-5' DNA helicase activity"/>
    <property type="evidence" value="ECO:0007669"/>
    <property type="project" value="UniProtKB-EC"/>
</dbReference>
<dbReference type="InterPro" id="IPR032284">
    <property type="entry name" value="RecQ_Zn-bd"/>
</dbReference>
<dbReference type="Gene3D" id="1.10.150.80">
    <property type="entry name" value="HRDC domain"/>
    <property type="match status" value="1"/>
</dbReference>
<comment type="subcellular location">
    <subcellularLocation>
        <location evidence="1">Nucleus</location>
    </subcellularLocation>
</comment>
<evidence type="ECO:0000256" key="3">
    <source>
        <dbReference type="ARBA" id="ARBA00022741"/>
    </source>
</evidence>
<keyword evidence="6" id="KW-0067">ATP-binding</keyword>
<dbReference type="GO" id="GO:0000724">
    <property type="term" value="P:double-strand break repair via homologous recombination"/>
    <property type="evidence" value="ECO:0007669"/>
    <property type="project" value="UniProtKB-ARBA"/>
</dbReference>
<evidence type="ECO:0000313" key="15">
    <source>
        <dbReference type="EMBL" id="AMD21427.1"/>
    </source>
</evidence>
<dbReference type="FunFam" id="3.40.50.300:FF:000340">
    <property type="entry name" value="Bloom syndrome, RecQ helicase"/>
    <property type="match status" value="1"/>
</dbReference>
<dbReference type="InterPro" id="IPR004589">
    <property type="entry name" value="DNA_helicase_ATP-dep_RecQ"/>
</dbReference>
<dbReference type="GO" id="GO:0006260">
    <property type="term" value="P:DNA replication"/>
    <property type="evidence" value="ECO:0007669"/>
    <property type="project" value="InterPro"/>
</dbReference>
<comment type="catalytic activity">
    <reaction evidence="10">
        <text>Couples ATP hydrolysis with the unwinding of duplex DNA by translocating in the 3'-5' direction.</text>
        <dbReference type="EC" id="5.6.2.4"/>
    </reaction>
</comment>
<dbReference type="GO" id="GO:0031422">
    <property type="term" value="C:RecQ family helicase-topoisomerase III complex"/>
    <property type="evidence" value="ECO:0007669"/>
    <property type="project" value="UniProtKB-ARBA"/>
</dbReference>
<evidence type="ECO:0000256" key="6">
    <source>
        <dbReference type="ARBA" id="ARBA00022840"/>
    </source>
</evidence>
<evidence type="ECO:0000259" key="13">
    <source>
        <dbReference type="PROSITE" id="PS51192"/>
    </source>
</evidence>
<dbReference type="EMBL" id="CP014245">
    <property type="protein sequence ID" value="AMD21427.1"/>
    <property type="molecule type" value="Genomic_DNA"/>
</dbReference>
<sequence>MAKVKCFPSLSGQVKWARTSGACTPDGHALFSVLGGESKGVVVKKNKATQEANTSIMVESTPVALRQDAGSDAVSRTMESENYLPYKLIEYLKQKCSLLEKKVAALAHITDQSRLRQVDDLYDSQLQKVTREIDSAESKLNRVVSSMASESQVKGRILPSTLPPDEEESDRSIQSVVAIAVDDIEPVEVETTSRSLRSRLSDVNYRLPTMEDEFSYRIGNAGPNDDGNEDLTADAETEDSHFLATSEADVDNQIHDSDREFVADGIEQYLEDDKSVDSDYVEEESAVVLENRDVHEIVIDSSPQKAPYDEYVPEINLLDPDEDDFLADPIIDSLQKNTSDAHQAEELLELYDGLSDSDLEAFDQERENQTQLNNIRELDDDLKIISEKTLDSSRIEQTLHSVKKELLDVPDQDMLDDEDDFSISEIQQFSTAPSVPSTVPIVSPSEIISPISTFPWTSEMFHKLHNVFKLPGFRQNQEEAVNSTLCGRDVFVLMPTGGGKSLCYQLPAVVKSGRTHGTTIVVSPLISLMQDQVEHLLAKNIKASMFSSKGTAEQRRQTFNLFINGLLDLVYISPEMISASVQCKKAIEKLYHDKKLARIVVDEAHCVSNWGHDFRPDYKELKFFKKEYPDIPMMALTATASEQVRMDIIHNLQLNNPVFLKQSFNRKNLFYEIIRKDKNSMNNMCQSIKTRFRGQTGIIYCHSKNSCEQTALIMSNSGVKCAFYHAGMDPDERLKVQQDWQADRIQVICATVAFGMGIDKPDVRFVYHYTVPRTLEGYYQETGRAGRDGNHSFCIMYYSFRDVRTIQSMIQKDKNLDREHKEKHLNKLQQVMQYCENSTDCRRQLVLSYFNETFDVTLCAKNCDNCKNGQNIEYEERVVTKEALEIVKLVRSVKDDKVTLIHCQDIYKGSKNAKIMQMCHDESDFHGLGKKMSKSDIERIFFHLITLQILQEYSVLNGRGFASNYVKLGPKATQLLNGKLEVKMQFAVSSSATSRPATATDRLTAKDSSNTGTNDSALPSNKNLSTFLYDNKSSNINESNLNVWSSTNSPEVKKHISQCMYRLQAMVARKAKDYGFENADAFLPAQMLRKLAVNVPNSEHDFAILVGAQMKNKFKYFRNLLLKLRQERNQVLSTVSTYNASIPSVSGYFVPNEEEESRDFEVISQIRQTMEPSQSKASTAAIKKRPRPTKPSNGRRYRKHFRGGYKKH</sequence>
<feature type="compositionally biased region" description="Polar residues" evidence="12">
    <location>
        <begin position="1169"/>
        <end position="1178"/>
    </location>
</feature>
<keyword evidence="16" id="KW-1185">Reference proteome</keyword>
<dbReference type="InterPro" id="IPR002464">
    <property type="entry name" value="DNA/RNA_helicase_DEAH_CS"/>
</dbReference>
<evidence type="ECO:0000313" key="16">
    <source>
        <dbReference type="Proteomes" id="UP000243052"/>
    </source>
</evidence>
<dbReference type="GO" id="GO:0000729">
    <property type="term" value="P:DNA double-strand break processing"/>
    <property type="evidence" value="ECO:0007669"/>
    <property type="project" value="UniProtKB-ARBA"/>
</dbReference>
<dbReference type="PANTHER" id="PTHR13710:SF153">
    <property type="entry name" value="RECQ-LIKE DNA HELICASE BLM"/>
    <property type="match status" value="1"/>
</dbReference>
<dbReference type="CDD" id="cd17920">
    <property type="entry name" value="DEXHc_RecQ"/>
    <property type="match status" value="1"/>
</dbReference>
<dbReference type="GO" id="GO:0005634">
    <property type="term" value="C:nucleus"/>
    <property type="evidence" value="ECO:0007669"/>
    <property type="project" value="UniProtKB-SubCell"/>
</dbReference>
<dbReference type="Pfam" id="PF00270">
    <property type="entry name" value="DEAD"/>
    <property type="match status" value="1"/>
</dbReference>
<feature type="region of interest" description="Disordered" evidence="12">
    <location>
        <begin position="997"/>
        <end position="1018"/>
    </location>
</feature>
<evidence type="ECO:0000256" key="1">
    <source>
        <dbReference type="ARBA" id="ARBA00004123"/>
    </source>
</evidence>
<feature type="compositionally biased region" description="Polar residues" evidence="12">
    <location>
        <begin position="1006"/>
        <end position="1018"/>
    </location>
</feature>
<gene>
    <name evidence="15" type="ORF">AW171_hschr53377</name>
</gene>
<dbReference type="STRING" id="45286.A0A0X8HTW3"/>
<feature type="domain" description="Helicase C-terminal" evidence="14">
    <location>
        <begin position="680"/>
        <end position="829"/>
    </location>
</feature>
<dbReference type="GeneID" id="28724716"/>
<dbReference type="EC" id="5.6.2.4" evidence="11"/>
<dbReference type="Proteomes" id="UP000243052">
    <property type="component" value="Chromosome v"/>
</dbReference>
<evidence type="ECO:0000256" key="7">
    <source>
        <dbReference type="ARBA" id="ARBA00023125"/>
    </source>
</evidence>
<dbReference type="OrthoDB" id="10261556at2759"/>
<dbReference type="GO" id="GO:0009378">
    <property type="term" value="F:four-way junction helicase activity"/>
    <property type="evidence" value="ECO:0007669"/>
    <property type="project" value="TreeGrafter"/>
</dbReference>
<dbReference type="SMART" id="SM00487">
    <property type="entry name" value="DEXDc"/>
    <property type="match status" value="1"/>
</dbReference>
<dbReference type="CDD" id="cd18794">
    <property type="entry name" value="SF2_C_RecQ"/>
    <property type="match status" value="1"/>
</dbReference>
<dbReference type="FunFam" id="3.40.50.300:FF:000296">
    <property type="entry name" value="ATP-dependent DNA helicase RecQ"/>
    <property type="match status" value="1"/>
</dbReference>
<keyword evidence="5" id="KW-0347">Helicase</keyword>
<dbReference type="Gene3D" id="3.40.50.300">
    <property type="entry name" value="P-loop containing nucleotide triphosphate hydrolases"/>
    <property type="match status" value="2"/>
</dbReference>
<dbReference type="GO" id="GO:0003677">
    <property type="term" value="F:DNA binding"/>
    <property type="evidence" value="ECO:0007669"/>
    <property type="project" value="UniProtKB-KW"/>
</dbReference>
<dbReference type="AlphaFoldDB" id="A0A0X8HTW3"/>
<dbReference type="PROSITE" id="PS00690">
    <property type="entry name" value="DEAH_ATP_HELICASE"/>
    <property type="match status" value="1"/>
</dbReference>
<dbReference type="FunFam" id="1.10.10.10:FF:000668">
    <property type="entry name" value="ATP-dependent DNA helicase"/>
    <property type="match status" value="1"/>
</dbReference>
<dbReference type="GO" id="GO:0016787">
    <property type="term" value="F:hydrolase activity"/>
    <property type="evidence" value="ECO:0007669"/>
    <property type="project" value="UniProtKB-KW"/>
</dbReference>
<reference evidence="15 16" key="1">
    <citation type="submission" date="2016-01" db="EMBL/GenBank/DDBJ databases">
        <title>Genome sequence of the yeast Holleya sinecauda.</title>
        <authorList>
            <person name="Dietrich F.S."/>
        </authorList>
    </citation>
    <scope>NUCLEOTIDE SEQUENCE [LARGE SCALE GENOMIC DNA]</scope>
    <source>
        <strain evidence="15 16">ATCC 58844</strain>
    </source>
</reference>
<dbReference type="InterPro" id="IPR027417">
    <property type="entry name" value="P-loop_NTPase"/>
</dbReference>
<evidence type="ECO:0000256" key="5">
    <source>
        <dbReference type="ARBA" id="ARBA00022806"/>
    </source>
</evidence>
<keyword evidence="3" id="KW-0547">Nucleotide-binding</keyword>
<evidence type="ECO:0000256" key="9">
    <source>
        <dbReference type="ARBA" id="ARBA00023242"/>
    </source>
</evidence>
<dbReference type="InterPro" id="IPR011545">
    <property type="entry name" value="DEAD/DEAH_box_helicase_dom"/>
</dbReference>
<keyword evidence="7" id="KW-0238">DNA-binding</keyword>
<dbReference type="PANTHER" id="PTHR13710">
    <property type="entry name" value="DNA HELICASE RECQ FAMILY MEMBER"/>
    <property type="match status" value="1"/>
</dbReference>
<dbReference type="NCBIfam" id="TIGR00614">
    <property type="entry name" value="recQ_fam"/>
    <property type="match status" value="1"/>
</dbReference>
<feature type="region of interest" description="Disordered" evidence="12">
    <location>
        <begin position="1169"/>
        <end position="1208"/>
    </location>
</feature>
<dbReference type="SMART" id="SM00956">
    <property type="entry name" value="RQC"/>
    <property type="match status" value="1"/>
</dbReference>
<dbReference type="SMART" id="SM00490">
    <property type="entry name" value="HELICc"/>
    <property type="match status" value="1"/>
</dbReference>
<keyword evidence="9" id="KW-0539">Nucleus</keyword>
<dbReference type="GO" id="GO:0031573">
    <property type="term" value="P:mitotic intra-S DNA damage checkpoint signaling"/>
    <property type="evidence" value="ECO:0007669"/>
    <property type="project" value="UniProtKB-ARBA"/>
</dbReference>
<dbReference type="Pfam" id="PF11408">
    <property type="entry name" value="Helicase_Sgs1"/>
    <property type="match status" value="1"/>
</dbReference>
<evidence type="ECO:0000256" key="2">
    <source>
        <dbReference type="ARBA" id="ARBA00005446"/>
    </source>
</evidence>